<dbReference type="CDD" id="cd07377">
    <property type="entry name" value="WHTH_GntR"/>
    <property type="match status" value="1"/>
</dbReference>
<comment type="caution">
    <text evidence="5">The sequence shown here is derived from an EMBL/GenBank/DDBJ whole genome shotgun (WGS) entry which is preliminary data.</text>
</comment>
<keyword evidence="2" id="KW-0238">DNA-binding</keyword>
<dbReference type="InterPro" id="IPR036390">
    <property type="entry name" value="WH_DNA-bd_sf"/>
</dbReference>
<dbReference type="PROSITE" id="PS50949">
    <property type="entry name" value="HTH_GNTR"/>
    <property type="match status" value="1"/>
</dbReference>
<evidence type="ECO:0000256" key="3">
    <source>
        <dbReference type="ARBA" id="ARBA00023163"/>
    </source>
</evidence>
<gene>
    <name evidence="5" type="ORF">EVA_14251</name>
</gene>
<keyword evidence="3" id="KW-0804">Transcription</keyword>
<accession>J9CCI5</accession>
<keyword evidence="1" id="KW-0805">Transcription regulation</keyword>
<dbReference type="Pfam" id="PF00392">
    <property type="entry name" value="GntR"/>
    <property type="match status" value="1"/>
</dbReference>
<organism evidence="5">
    <name type="scientific">gut metagenome</name>
    <dbReference type="NCBI Taxonomy" id="749906"/>
    <lineage>
        <taxon>unclassified sequences</taxon>
        <taxon>metagenomes</taxon>
        <taxon>organismal metagenomes</taxon>
    </lineage>
</organism>
<evidence type="ECO:0000256" key="2">
    <source>
        <dbReference type="ARBA" id="ARBA00023125"/>
    </source>
</evidence>
<dbReference type="PANTHER" id="PTHR38445:SF10">
    <property type="entry name" value="GNTR-FAMILY TRANSCRIPTIONAL REGULATOR"/>
    <property type="match status" value="1"/>
</dbReference>
<evidence type="ECO:0000313" key="5">
    <source>
        <dbReference type="EMBL" id="EJW97645.1"/>
    </source>
</evidence>
<sequence length="123" mass="14322">MIFNDNKAIYLQIAEHICDDILNGTYPPDERIPSVREYAAMVEVNANTVMRSYDYLQSNGILYNKRGIGYFVDPKGLTRTKKLRKDTFIKGEADYFFKQFYSLGISPEELAAMYHQYIQNQQS</sequence>
<dbReference type="EMBL" id="AMCI01004657">
    <property type="protein sequence ID" value="EJW97645.1"/>
    <property type="molecule type" value="Genomic_DNA"/>
</dbReference>
<dbReference type="PANTHER" id="PTHR38445">
    <property type="entry name" value="HTH-TYPE TRANSCRIPTIONAL REPRESSOR YTRA"/>
    <property type="match status" value="1"/>
</dbReference>
<dbReference type="GO" id="GO:0003700">
    <property type="term" value="F:DNA-binding transcription factor activity"/>
    <property type="evidence" value="ECO:0007669"/>
    <property type="project" value="InterPro"/>
</dbReference>
<dbReference type="InterPro" id="IPR000524">
    <property type="entry name" value="Tscrpt_reg_HTH_GntR"/>
</dbReference>
<dbReference type="InterPro" id="IPR036388">
    <property type="entry name" value="WH-like_DNA-bd_sf"/>
</dbReference>
<evidence type="ECO:0000256" key="1">
    <source>
        <dbReference type="ARBA" id="ARBA00023015"/>
    </source>
</evidence>
<dbReference type="SUPFAM" id="SSF46785">
    <property type="entry name" value="Winged helix' DNA-binding domain"/>
    <property type="match status" value="1"/>
</dbReference>
<dbReference type="SMART" id="SM00345">
    <property type="entry name" value="HTH_GNTR"/>
    <property type="match status" value="1"/>
</dbReference>
<dbReference type="Gene3D" id="1.10.287.100">
    <property type="match status" value="1"/>
</dbReference>
<name>J9CCI5_9ZZZZ</name>
<feature type="domain" description="HTH gntR-type" evidence="4">
    <location>
        <begin position="7"/>
        <end position="75"/>
    </location>
</feature>
<protein>
    <submittedName>
        <fullName evidence="5">Transcriptional regulator, GntR family</fullName>
    </submittedName>
</protein>
<dbReference type="Gene3D" id="1.10.10.10">
    <property type="entry name" value="Winged helix-like DNA-binding domain superfamily/Winged helix DNA-binding domain"/>
    <property type="match status" value="1"/>
</dbReference>
<evidence type="ECO:0000259" key="4">
    <source>
        <dbReference type="PROSITE" id="PS50949"/>
    </source>
</evidence>
<reference evidence="5" key="1">
    <citation type="journal article" date="2012" name="PLoS ONE">
        <title>Gene sets for utilization of primary and secondary nutrition supplies in the distal gut of endangered iberian lynx.</title>
        <authorList>
            <person name="Alcaide M."/>
            <person name="Messina E."/>
            <person name="Richter M."/>
            <person name="Bargiela R."/>
            <person name="Peplies J."/>
            <person name="Huws S.A."/>
            <person name="Newbold C.J."/>
            <person name="Golyshin P.N."/>
            <person name="Simon M.A."/>
            <person name="Lopez G."/>
            <person name="Yakimov M.M."/>
            <person name="Ferrer M."/>
        </authorList>
    </citation>
    <scope>NUCLEOTIDE SEQUENCE</scope>
</reference>
<dbReference type="GO" id="GO:0003677">
    <property type="term" value="F:DNA binding"/>
    <property type="evidence" value="ECO:0007669"/>
    <property type="project" value="UniProtKB-KW"/>
</dbReference>
<proteinExistence type="predicted"/>
<dbReference type="AlphaFoldDB" id="J9CCI5"/>